<keyword evidence="2" id="KW-0175">Coiled coil</keyword>
<evidence type="ECO:0000256" key="1">
    <source>
        <dbReference type="ARBA" id="ARBA00004976"/>
    </source>
</evidence>
<comment type="pathway">
    <text evidence="1">Purine metabolism; ppGpp biosynthesis; ppGpp from GTP: step 1/2.</text>
</comment>
<sequence length="215" mass="25401">MMENWELDLQPYKQAVEELKVKLRSLREQYQRSSRHTPIEFVTGRVKPIGSIEEKAKRKNIPLRELEQRMQDIAGIRIVCQFVTDIDTIVDMIRSRKDITIINERDYIKEKKSSGYRSFHMVIDYPVHTIKGTKHILVEIQVRTMAMNFWATIEHSLNYKYRGEIPDDIKERLYRASEAAYNLDEEMSKIQGEVREAQSIIALRQGEHRTSFKNG</sequence>
<accession>A0ABS2P7Y2</accession>
<dbReference type="RefSeq" id="WP_042360718.1">
    <property type="nucleotide sequence ID" value="NZ_JAFBEC010000002.1"/>
</dbReference>
<evidence type="ECO:0000313" key="4">
    <source>
        <dbReference type="EMBL" id="MBM7631522.1"/>
    </source>
</evidence>
<dbReference type="SUPFAM" id="SSF81301">
    <property type="entry name" value="Nucleotidyltransferase"/>
    <property type="match status" value="1"/>
</dbReference>
<feature type="domain" description="RelA/SpoT" evidence="3">
    <location>
        <begin position="44"/>
        <end position="165"/>
    </location>
</feature>
<dbReference type="EC" id="2.7.6.5" evidence="4"/>
<organism evidence="4 5">
    <name type="scientific">Geomicrobium sediminis</name>
    <dbReference type="NCBI Taxonomy" id="1347788"/>
    <lineage>
        <taxon>Bacteria</taxon>
        <taxon>Bacillati</taxon>
        <taxon>Bacillota</taxon>
        <taxon>Bacilli</taxon>
        <taxon>Bacillales</taxon>
        <taxon>Geomicrobium</taxon>
    </lineage>
</organism>
<dbReference type="EMBL" id="JAFBEC010000002">
    <property type="protein sequence ID" value="MBM7631522.1"/>
    <property type="molecule type" value="Genomic_DNA"/>
</dbReference>
<reference evidence="4 5" key="1">
    <citation type="submission" date="2021-01" db="EMBL/GenBank/DDBJ databases">
        <title>Genomic Encyclopedia of Type Strains, Phase IV (KMG-IV): sequencing the most valuable type-strain genomes for metagenomic binning, comparative biology and taxonomic classification.</title>
        <authorList>
            <person name="Goeker M."/>
        </authorList>
    </citation>
    <scope>NUCLEOTIDE SEQUENCE [LARGE SCALE GENOMIC DNA]</scope>
    <source>
        <strain evidence="4 5">DSM 25540</strain>
    </source>
</reference>
<dbReference type="InterPro" id="IPR052366">
    <property type="entry name" value="GTP_Pyrophosphokinase"/>
</dbReference>
<dbReference type="Gene3D" id="3.30.460.10">
    <property type="entry name" value="Beta Polymerase, domain 2"/>
    <property type="match status" value="1"/>
</dbReference>
<dbReference type="InterPro" id="IPR007685">
    <property type="entry name" value="RelA_SpoT"/>
</dbReference>
<dbReference type="PANTHER" id="PTHR47837">
    <property type="entry name" value="GTP PYROPHOSPHOKINASE YJBM"/>
    <property type="match status" value="1"/>
</dbReference>
<evidence type="ECO:0000313" key="5">
    <source>
        <dbReference type="Proteomes" id="UP000741863"/>
    </source>
</evidence>
<keyword evidence="5" id="KW-1185">Reference proteome</keyword>
<dbReference type="SMART" id="SM00954">
    <property type="entry name" value="RelA_SpoT"/>
    <property type="match status" value="1"/>
</dbReference>
<dbReference type="Pfam" id="PF04607">
    <property type="entry name" value="RelA_SpoT"/>
    <property type="match status" value="1"/>
</dbReference>
<evidence type="ECO:0000259" key="3">
    <source>
        <dbReference type="SMART" id="SM00954"/>
    </source>
</evidence>
<dbReference type="Proteomes" id="UP000741863">
    <property type="component" value="Unassembled WGS sequence"/>
</dbReference>
<dbReference type="InterPro" id="IPR043519">
    <property type="entry name" value="NT_sf"/>
</dbReference>
<keyword evidence="4" id="KW-0808">Transferase</keyword>
<evidence type="ECO:0000256" key="2">
    <source>
        <dbReference type="SAM" id="Coils"/>
    </source>
</evidence>
<proteinExistence type="predicted"/>
<name>A0ABS2P7Y2_9BACL</name>
<dbReference type="Gene3D" id="1.10.287.860">
    <property type="entry name" value="Nucleotidyltransferase"/>
    <property type="match status" value="1"/>
</dbReference>
<dbReference type="CDD" id="cd05399">
    <property type="entry name" value="NT_Rel-Spo_like"/>
    <property type="match status" value="1"/>
</dbReference>
<feature type="coiled-coil region" evidence="2">
    <location>
        <begin position="9"/>
        <end position="36"/>
    </location>
</feature>
<dbReference type="GO" id="GO:0008728">
    <property type="term" value="F:GTP diphosphokinase activity"/>
    <property type="evidence" value="ECO:0007669"/>
    <property type="project" value="UniProtKB-EC"/>
</dbReference>
<dbReference type="PANTHER" id="PTHR47837:SF1">
    <property type="entry name" value="GTP PYROPHOSPHOKINASE YJBM"/>
    <property type="match status" value="1"/>
</dbReference>
<protein>
    <submittedName>
        <fullName evidence="4">GTP pyrophosphokinase</fullName>
        <ecNumber evidence="4">2.7.6.5</ecNumber>
    </submittedName>
</protein>
<comment type="caution">
    <text evidence="4">The sequence shown here is derived from an EMBL/GenBank/DDBJ whole genome shotgun (WGS) entry which is preliminary data.</text>
</comment>
<gene>
    <name evidence="4" type="ORF">JOD17_000614</name>
</gene>